<dbReference type="PANTHER" id="PTHR30534">
    <property type="entry name" value="FLAGELLAR MOTOR SWITCH PROTEIN FLIG"/>
    <property type="match status" value="1"/>
</dbReference>
<dbReference type="InterPro" id="IPR032779">
    <property type="entry name" value="FliG_M"/>
</dbReference>
<dbReference type="KEGG" id="rmr:Rmar_0789"/>
<evidence type="ECO:0000256" key="6">
    <source>
        <dbReference type="ARBA" id="ARBA00022500"/>
    </source>
</evidence>
<evidence type="ECO:0000256" key="8">
    <source>
        <dbReference type="ARBA" id="ARBA00023136"/>
    </source>
</evidence>
<dbReference type="HOGENOM" id="CLU_047835_1_1_10"/>
<dbReference type="Pfam" id="PF14842">
    <property type="entry name" value="FliG_N"/>
    <property type="match status" value="1"/>
</dbReference>
<keyword evidence="13" id="KW-0966">Cell projection</keyword>
<keyword evidence="13" id="KW-0969">Cilium</keyword>
<dbReference type="eggNOG" id="COG1536">
    <property type="taxonomic scope" value="Bacteria"/>
</dbReference>
<dbReference type="Pfam" id="PF01706">
    <property type="entry name" value="FliG_C"/>
    <property type="match status" value="1"/>
</dbReference>
<evidence type="ECO:0000256" key="1">
    <source>
        <dbReference type="ARBA" id="ARBA00004117"/>
    </source>
</evidence>
<dbReference type="OrthoDB" id="9780302at2"/>
<keyword evidence="9" id="KW-0975">Bacterial flagellum</keyword>
<dbReference type="InterPro" id="IPR000090">
    <property type="entry name" value="Flg_Motor_Flig"/>
</dbReference>
<keyword evidence="5" id="KW-1003">Cell membrane</keyword>
<evidence type="ECO:0000313" key="14">
    <source>
        <dbReference type="Proteomes" id="UP000002221"/>
    </source>
</evidence>
<gene>
    <name evidence="13" type="ordered locus">Rmar_0789</name>
</gene>
<dbReference type="GO" id="GO:0009425">
    <property type="term" value="C:bacterial-type flagellum basal body"/>
    <property type="evidence" value="ECO:0007669"/>
    <property type="project" value="UniProtKB-SubCell"/>
</dbReference>
<evidence type="ECO:0000256" key="2">
    <source>
        <dbReference type="ARBA" id="ARBA00004413"/>
    </source>
</evidence>
<evidence type="ECO:0000256" key="9">
    <source>
        <dbReference type="ARBA" id="ARBA00023143"/>
    </source>
</evidence>
<keyword evidence="7" id="KW-0283">Flagellar rotation</keyword>
<organism evidence="13 14">
    <name type="scientific">Rhodothermus marinus (strain ATCC 43812 / DSM 4252 / R-10)</name>
    <name type="common">Rhodothermus obamensis</name>
    <dbReference type="NCBI Taxonomy" id="518766"/>
    <lineage>
        <taxon>Bacteria</taxon>
        <taxon>Pseudomonadati</taxon>
        <taxon>Rhodothermota</taxon>
        <taxon>Rhodothermia</taxon>
        <taxon>Rhodothermales</taxon>
        <taxon>Rhodothermaceae</taxon>
        <taxon>Rhodothermus</taxon>
    </lineage>
</organism>
<dbReference type="AlphaFoldDB" id="D0MGD1"/>
<evidence type="ECO:0000259" key="11">
    <source>
        <dbReference type="Pfam" id="PF14841"/>
    </source>
</evidence>
<dbReference type="Gene3D" id="1.10.220.30">
    <property type="match status" value="3"/>
</dbReference>
<dbReference type="GO" id="GO:0006935">
    <property type="term" value="P:chemotaxis"/>
    <property type="evidence" value="ECO:0007669"/>
    <property type="project" value="UniProtKB-KW"/>
</dbReference>
<feature type="domain" description="Flagellar motor switch protein FliG middle" evidence="11">
    <location>
        <begin position="131"/>
        <end position="202"/>
    </location>
</feature>
<dbReference type="Pfam" id="PF14841">
    <property type="entry name" value="FliG_M"/>
    <property type="match status" value="1"/>
</dbReference>
<sequence>MANATKQQAQEVPEMTQHNMTGAQKAAVLLIAMGTQAASKVLKHLRDEEVERISIEIARMRNVSGDVVEAVLLDYRDSAMAHDYIAQGGLQFAREALEAALGPRRAEEILMRVEAAMEVSAFHLLQTVETTQLVNFIQNEHPQTAALILAHLNARKAADIISNLPEELRTEIIYRLATMGKTSPELLRDIEDVIRQHISSVFGAELSASGGVEKVAEILNSSSRTVERAVLEALRERDPELATSVKALMFTFDDLVHISDRDMQRLLTEVDQKDIALALKAASGELKEKILRNVSERAAQMIQEELELMGPVRVRDVDEAQRRILETAQRLEEQEEITLSRNSQEMVI</sequence>
<dbReference type="STRING" id="518766.Rmar_0789"/>
<dbReference type="PRINTS" id="PR00954">
    <property type="entry name" value="FLGMOTORFLIG"/>
</dbReference>
<proteinExistence type="inferred from homology"/>
<evidence type="ECO:0000256" key="4">
    <source>
        <dbReference type="ARBA" id="ARBA00021870"/>
    </source>
</evidence>
<dbReference type="EMBL" id="CP001807">
    <property type="protein sequence ID" value="ACY47687.1"/>
    <property type="molecule type" value="Genomic_DNA"/>
</dbReference>
<dbReference type="PANTHER" id="PTHR30534:SF0">
    <property type="entry name" value="FLAGELLAR MOTOR SWITCH PROTEIN FLIG"/>
    <property type="match status" value="1"/>
</dbReference>
<protein>
    <recommendedName>
        <fullName evidence="4">Flagellar motor switch protein FliG</fullName>
    </recommendedName>
</protein>
<dbReference type="SUPFAM" id="SSF48029">
    <property type="entry name" value="FliG"/>
    <property type="match status" value="2"/>
</dbReference>
<dbReference type="RefSeq" id="WP_012843299.1">
    <property type="nucleotide sequence ID" value="NC_013501.1"/>
</dbReference>
<dbReference type="GO" id="GO:0071973">
    <property type="term" value="P:bacterial-type flagellum-dependent cell motility"/>
    <property type="evidence" value="ECO:0007669"/>
    <property type="project" value="InterPro"/>
</dbReference>
<dbReference type="InterPro" id="IPR023087">
    <property type="entry name" value="Flg_Motor_Flig_C"/>
</dbReference>
<name>D0MGD1_RHOM4</name>
<comment type="subcellular location">
    <subcellularLocation>
        <location evidence="1">Bacterial flagellum basal body</location>
    </subcellularLocation>
    <subcellularLocation>
        <location evidence="2">Cell membrane</location>
        <topology evidence="2">Peripheral membrane protein</topology>
        <orientation evidence="2">Cytoplasmic side</orientation>
    </subcellularLocation>
</comment>
<dbReference type="GO" id="GO:0003774">
    <property type="term" value="F:cytoskeletal motor activity"/>
    <property type="evidence" value="ECO:0007669"/>
    <property type="project" value="InterPro"/>
</dbReference>
<dbReference type="PIRSF" id="PIRSF003161">
    <property type="entry name" value="FliG"/>
    <property type="match status" value="1"/>
</dbReference>
<evidence type="ECO:0000313" key="13">
    <source>
        <dbReference type="EMBL" id="ACY47687.1"/>
    </source>
</evidence>
<keyword evidence="13" id="KW-0282">Flagellum</keyword>
<dbReference type="NCBIfam" id="TIGR00207">
    <property type="entry name" value="fliG"/>
    <property type="match status" value="1"/>
</dbReference>
<accession>D0MGD1</accession>
<evidence type="ECO:0000256" key="5">
    <source>
        <dbReference type="ARBA" id="ARBA00022475"/>
    </source>
</evidence>
<dbReference type="Proteomes" id="UP000002221">
    <property type="component" value="Chromosome"/>
</dbReference>
<reference evidence="13 14" key="1">
    <citation type="journal article" date="2009" name="Stand. Genomic Sci.">
        <title>Complete genome sequence of Rhodothermus marinus type strain (R-10).</title>
        <authorList>
            <person name="Nolan M."/>
            <person name="Tindall B.J."/>
            <person name="Pomrenke H."/>
            <person name="Lapidus A."/>
            <person name="Copeland A."/>
            <person name="Glavina Del Rio T."/>
            <person name="Lucas S."/>
            <person name="Chen F."/>
            <person name="Tice H."/>
            <person name="Cheng J.F."/>
            <person name="Saunders E."/>
            <person name="Han C."/>
            <person name="Bruce D."/>
            <person name="Goodwin L."/>
            <person name="Chain P."/>
            <person name="Pitluck S."/>
            <person name="Ovchinikova G."/>
            <person name="Pati A."/>
            <person name="Ivanova N."/>
            <person name="Mavromatis K."/>
            <person name="Chen A."/>
            <person name="Palaniappan K."/>
            <person name="Land M."/>
            <person name="Hauser L."/>
            <person name="Chang Y.J."/>
            <person name="Jeffries C.D."/>
            <person name="Brettin T."/>
            <person name="Goker M."/>
            <person name="Bristow J."/>
            <person name="Eisen J.A."/>
            <person name="Markowitz V."/>
            <person name="Hugenholtz P."/>
            <person name="Kyrpides N.C."/>
            <person name="Klenk H.P."/>
            <person name="Detter J.C."/>
        </authorList>
    </citation>
    <scope>NUCLEOTIDE SEQUENCE [LARGE SCALE GENOMIC DNA]</scope>
    <source>
        <strain evidence="14">ATCC 43812 / DSM 4252 / R-10</strain>
    </source>
</reference>
<comment type="similarity">
    <text evidence="3">Belongs to the FliG family.</text>
</comment>
<dbReference type="InterPro" id="IPR011002">
    <property type="entry name" value="FliG_a-hlx"/>
</dbReference>
<keyword evidence="6" id="KW-0145">Chemotaxis</keyword>
<keyword evidence="8" id="KW-0472">Membrane</keyword>
<evidence type="ECO:0000256" key="7">
    <source>
        <dbReference type="ARBA" id="ARBA00022779"/>
    </source>
</evidence>
<dbReference type="InterPro" id="IPR028263">
    <property type="entry name" value="FliG_N"/>
</dbReference>
<evidence type="ECO:0000259" key="10">
    <source>
        <dbReference type="Pfam" id="PF01706"/>
    </source>
</evidence>
<dbReference type="GO" id="GO:0005886">
    <property type="term" value="C:plasma membrane"/>
    <property type="evidence" value="ECO:0007669"/>
    <property type="project" value="UniProtKB-SubCell"/>
</dbReference>
<evidence type="ECO:0000259" key="12">
    <source>
        <dbReference type="Pfam" id="PF14842"/>
    </source>
</evidence>
<feature type="domain" description="Flagellar motor switch protein FliG C-terminal" evidence="10">
    <location>
        <begin position="232"/>
        <end position="339"/>
    </location>
</feature>
<feature type="domain" description="Flagellar motor switch protein FliG N-terminal" evidence="12">
    <location>
        <begin position="19"/>
        <end position="122"/>
    </location>
</feature>
<evidence type="ECO:0000256" key="3">
    <source>
        <dbReference type="ARBA" id="ARBA00010299"/>
    </source>
</evidence>
<keyword evidence="14" id="KW-1185">Reference proteome</keyword>